<reference evidence="5" key="1">
    <citation type="submission" date="2020-05" db="EMBL/GenBank/DDBJ databases">
        <authorList>
            <person name="Chiriac C."/>
            <person name="Salcher M."/>
            <person name="Ghai R."/>
            <person name="Kavagutti S V."/>
        </authorList>
    </citation>
    <scope>NUCLEOTIDE SEQUENCE</scope>
</reference>
<dbReference type="EMBL" id="CAEZXS010000004">
    <property type="protein sequence ID" value="CAB4685045.1"/>
    <property type="molecule type" value="Genomic_DNA"/>
</dbReference>
<name>A0A6J7UD43_9ZZZZ</name>
<feature type="transmembrane region" description="Helical" evidence="2">
    <location>
        <begin position="292"/>
        <end position="316"/>
    </location>
</feature>
<feature type="transmembrane region" description="Helical" evidence="2">
    <location>
        <begin position="388"/>
        <end position="409"/>
    </location>
</feature>
<keyword evidence="2" id="KW-0812">Transmembrane</keyword>
<sequence length="451" mass="47426">MPPEARAEFCVLAAAVPSATVLLMGLNGPVSAALTVTALLMSLLAARETAARNRTPRMLWPAVMVLGVLAVATGPIGSHDLWSYSFYGRMISEYRVDPYRAVPAMFPHDVIYPVVGWRHTPSGYGPLFTLYSAAVTALAGGSKLIMRLGFQLVAAGAVTWCLWVLSRARRNAALTLVALQPFIWISVVNGGHNDAILAALILGAVMAFDRQHVLRTAALVSIAALIKMSAIFVLVPLVVYLLARRRWREAAGMAVLPLAALLFGEIVAPGSLENASAASRGIVSRTSVWRPVHLVTGLSGAQMTLFGTAAVALLIVWISWRRRNDVSAAVSAGGSLSVFGMTSSYTLPWYLLWGVPALAISGDLTVLSVVVIRGSLMAASYQLKGSSIDGVVGAVLSIAAPLVLLGVFVRRVMIAPPAPLDGRHGSDDPSTGPTGPGDPLAIDGLVPTAKL</sequence>
<organism evidence="5">
    <name type="scientific">freshwater metagenome</name>
    <dbReference type="NCBI Taxonomy" id="449393"/>
    <lineage>
        <taxon>unclassified sequences</taxon>
        <taxon>metagenomes</taxon>
        <taxon>ecological metagenomes</taxon>
    </lineage>
</organism>
<keyword evidence="2" id="KW-0472">Membrane</keyword>
<evidence type="ECO:0000256" key="1">
    <source>
        <dbReference type="SAM" id="MobiDB-lite"/>
    </source>
</evidence>
<feature type="transmembrane region" description="Helical" evidence="2">
    <location>
        <begin position="353"/>
        <end position="376"/>
    </location>
</feature>
<dbReference type="Pfam" id="PF26314">
    <property type="entry name" value="MptA_B_family"/>
    <property type="match status" value="1"/>
</dbReference>
<feature type="transmembrane region" description="Helical" evidence="2">
    <location>
        <begin position="250"/>
        <end position="272"/>
    </location>
</feature>
<dbReference type="GO" id="GO:0005886">
    <property type="term" value="C:plasma membrane"/>
    <property type="evidence" value="ECO:0007669"/>
    <property type="project" value="UniProtKB-SubCell"/>
</dbReference>
<feature type="transmembrane region" description="Helical" evidence="2">
    <location>
        <begin position="30"/>
        <end position="46"/>
    </location>
</feature>
<accession>A0A6J7UD43</accession>
<protein>
    <submittedName>
        <fullName evidence="5">Unannotated protein</fullName>
    </submittedName>
</protein>
<evidence type="ECO:0000313" key="5">
    <source>
        <dbReference type="EMBL" id="CAB5062836.1"/>
    </source>
</evidence>
<feature type="transmembrane region" description="Helical" evidence="2">
    <location>
        <begin position="195"/>
        <end position="213"/>
    </location>
</feature>
<feature type="transmembrane region" description="Helical" evidence="2">
    <location>
        <begin position="58"/>
        <end position="77"/>
    </location>
</feature>
<keyword evidence="2" id="KW-1133">Transmembrane helix</keyword>
<feature type="compositionally biased region" description="Low complexity" evidence="1">
    <location>
        <begin position="428"/>
        <end position="439"/>
    </location>
</feature>
<proteinExistence type="predicted"/>
<feature type="transmembrane region" description="Helical" evidence="2">
    <location>
        <begin position="148"/>
        <end position="166"/>
    </location>
</feature>
<dbReference type="GO" id="GO:0016758">
    <property type="term" value="F:hexosyltransferase activity"/>
    <property type="evidence" value="ECO:0007669"/>
    <property type="project" value="InterPro"/>
</dbReference>
<dbReference type="AlphaFoldDB" id="A0A6J7UD43"/>
<feature type="transmembrane region" description="Helical" evidence="2">
    <location>
        <begin position="219"/>
        <end position="243"/>
    </location>
</feature>
<dbReference type="EMBL" id="CAFBQW010000025">
    <property type="protein sequence ID" value="CAB5062836.1"/>
    <property type="molecule type" value="Genomic_DNA"/>
</dbReference>
<evidence type="ECO:0000313" key="3">
    <source>
        <dbReference type="EMBL" id="CAB4685045.1"/>
    </source>
</evidence>
<dbReference type="EMBL" id="CAFBOG010000005">
    <property type="protein sequence ID" value="CAB4968726.1"/>
    <property type="molecule type" value="Genomic_DNA"/>
</dbReference>
<evidence type="ECO:0000256" key="2">
    <source>
        <dbReference type="SAM" id="Phobius"/>
    </source>
</evidence>
<gene>
    <name evidence="3" type="ORF">UFOPK2582_00065</name>
    <name evidence="4" type="ORF">UFOPK3914_00125</name>
    <name evidence="5" type="ORF">UFOPK4354_00363</name>
</gene>
<evidence type="ECO:0000313" key="4">
    <source>
        <dbReference type="EMBL" id="CAB4968726.1"/>
    </source>
</evidence>
<feature type="region of interest" description="Disordered" evidence="1">
    <location>
        <begin position="420"/>
        <end position="443"/>
    </location>
</feature>